<dbReference type="AlphaFoldDB" id="A0A396I6W9"/>
<name>A0A396I6W9_MEDTR</name>
<dbReference type="Proteomes" id="UP000265566">
    <property type="component" value="Chromosome 4"/>
</dbReference>
<proteinExistence type="predicted"/>
<comment type="caution">
    <text evidence="1">The sequence shown here is derived from an EMBL/GenBank/DDBJ whole genome shotgun (WGS) entry which is preliminary data.</text>
</comment>
<sequence>MNLLGIKYNSISGCHTRLTTAKISVFNFRQKPTEMFQQEQKV</sequence>
<evidence type="ECO:0000313" key="2">
    <source>
        <dbReference type="Proteomes" id="UP000265566"/>
    </source>
</evidence>
<reference evidence="2" key="1">
    <citation type="journal article" date="2018" name="Nat. Plants">
        <title>Whole-genome landscape of Medicago truncatula symbiotic genes.</title>
        <authorList>
            <person name="Pecrix Y."/>
            <person name="Staton S.E."/>
            <person name="Sallet E."/>
            <person name="Lelandais-Briere C."/>
            <person name="Moreau S."/>
            <person name="Carrere S."/>
            <person name="Blein T."/>
            <person name="Jardinaud M.F."/>
            <person name="Latrasse D."/>
            <person name="Zouine M."/>
            <person name="Zahm M."/>
            <person name="Kreplak J."/>
            <person name="Mayjonade B."/>
            <person name="Satge C."/>
            <person name="Perez M."/>
            <person name="Cauet S."/>
            <person name="Marande W."/>
            <person name="Chantry-Darmon C."/>
            <person name="Lopez-Roques C."/>
            <person name="Bouchez O."/>
            <person name="Berard A."/>
            <person name="Debelle F."/>
            <person name="Munos S."/>
            <person name="Bendahmane A."/>
            <person name="Berges H."/>
            <person name="Niebel A."/>
            <person name="Buitink J."/>
            <person name="Frugier F."/>
            <person name="Benhamed M."/>
            <person name="Crespi M."/>
            <person name="Gouzy J."/>
            <person name="Gamas P."/>
        </authorList>
    </citation>
    <scope>NUCLEOTIDE SEQUENCE [LARGE SCALE GENOMIC DNA]</scope>
    <source>
        <strain evidence="2">cv. Jemalong A17</strain>
    </source>
</reference>
<accession>A0A396I6W9</accession>
<evidence type="ECO:0000313" key="1">
    <source>
        <dbReference type="EMBL" id="RHN59395.1"/>
    </source>
</evidence>
<dbReference type="EMBL" id="PSQE01000004">
    <property type="protein sequence ID" value="RHN59395.1"/>
    <property type="molecule type" value="Genomic_DNA"/>
</dbReference>
<protein>
    <submittedName>
        <fullName evidence="1">Uncharacterized protein</fullName>
    </submittedName>
</protein>
<organism evidence="1 2">
    <name type="scientific">Medicago truncatula</name>
    <name type="common">Barrel medic</name>
    <name type="synonym">Medicago tribuloides</name>
    <dbReference type="NCBI Taxonomy" id="3880"/>
    <lineage>
        <taxon>Eukaryota</taxon>
        <taxon>Viridiplantae</taxon>
        <taxon>Streptophyta</taxon>
        <taxon>Embryophyta</taxon>
        <taxon>Tracheophyta</taxon>
        <taxon>Spermatophyta</taxon>
        <taxon>Magnoliopsida</taxon>
        <taxon>eudicotyledons</taxon>
        <taxon>Gunneridae</taxon>
        <taxon>Pentapetalae</taxon>
        <taxon>rosids</taxon>
        <taxon>fabids</taxon>
        <taxon>Fabales</taxon>
        <taxon>Fabaceae</taxon>
        <taxon>Papilionoideae</taxon>
        <taxon>50 kb inversion clade</taxon>
        <taxon>NPAAA clade</taxon>
        <taxon>Hologalegina</taxon>
        <taxon>IRL clade</taxon>
        <taxon>Trifolieae</taxon>
        <taxon>Medicago</taxon>
    </lineage>
</organism>
<gene>
    <name evidence="1" type="ORF">MtrunA17_Chr4g0012831</name>
</gene>
<dbReference type="Gramene" id="rna21421">
    <property type="protein sequence ID" value="RHN59395.1"/>
    <property type="gene ID" value="gene21421"/>
</dbReference>